<evidence type="ECO:0000256" key="1">
    <source>
        <dbReference type="SAM" id="Phobius"/>
    </source>
</evidence>
<feature type="transmembrane region" description="Helical" evidence="1">
    <location>
        <begin position="6"/>
        <end position="25"/>
    </location>
</feature>
<reference evidence="2 3" key="1">
    <citation type="submission" date="2017-07" db="EMBL/GenBank/DDBJ databases">
        <title>First draft Genome Sequence of Nocardia cerradoensis isolated from human infection.</title>
        <authorList>
            <person name="Carrasco G."/>
        </authorList>
    </citation>
    <scope>NUCLEOTIDE SEQUENCE [LARGE SCALE GENOMIC DNA]</scope>
    <source>
        <strain evidence="2 3">CNM20130759</strain>
    </source>
</reference>
<keyword evidence="3" id="KW-1185">Reference proteome</keyword>
<sequence length="51" mass="5927">MNDIWIFAATALGIVVIVSVAVWCWPTRIPKGRSVDEIRQRIEDEDDRTRQ</sequence>
<name>A0A231H998_9NOCA</name>
<comment type="caution">
    <text evidence="2">The sequence shown here is derived from an EMBL/GenBank/DDBJ whole genome shotgun (WGS) entry which is preliminary data.</text>
</comment>
<dbReference type="AlphaFoldDB" id="A0A231H998"/>
<evidence type="ECO:0000313" key="3">
    <source>
        <dbReference type="Proteomes" id="UP000215506"/>
    </source>
</evidence>
<protein>
    <submittedName>
        <fullName evidence="2">Uncharacterized protein</fullName>
    </submittedName>
</protein>
<proteinExistence type="predicted"/>
<accession>A0A231H998</accession>
<dbReference type="Proteomes" id="UP000215506">
    <property type="component" value="Unassembled WGS sequence"/>
</dbReference>
<keyword evidence="1" id="KW-0472">Membrane</keyword>
<keyword evidence="1" id="KW-1133">Transmembrane helix</keyword>
<gene>
    <name evidence="2" type="ORF">B7C42_02649</name>
</gene>
<evidence type="ECO:0000313" key="2">
    <source>
        <dbReference type="EMBL" id="OXR45524.1"/>
    </source>
</evidence>
<organism evidence="2 3">
    <name type="scientific">Nocardia cerradoensis</name>
    <dbReference type="NCBI Taxonomy" id="85688"/>
    <lineage>
        <taxon>Bacteria</taxon>
        <taxon>Bacillati</taxon>
        <taxon>Actinomycetota</taxon>
        <taxon>Actinomycetes</taxon>
        <taxon>Mycobacteriales</taxon>
        <taxon>Nocardiaceae</taxon>
        <taxon>Nocardia</taxon>
    </lineage>
</organism>
<keyword evidence="1" id="KW-0812">Transmembrane</keyword>
<dbReference type="EMBL" id="NGAF01000004">
    <property type="protein sequence ID" value="OXR45524.1"/>
    <property type="molecule type" value="Genomic_DNA"/>
</dbReference>